<dbReference type="AlphaFoldDB" id="A0A0G0ES97"/>
<sequence length="311" mass="35241">MQHNFSLVTGNSHSVLNTEIEKLLHIFHVQVELTRFANSEIRVYVQDTDVKDKNVVFVLQTLSKPVNDNLMELCLIADALKRIGVKKIVAVTPWLCYSPQDKIFRKGEPLSIALVAKLIESAGIDELWAFDIHSEEVIKTFNIPINNLSAMSLFIEYFQKQNLQGMVVACLDKGAEERAIQFASELKLPLIKFDKSRDRKTGEVTFHHLTGEFKGKHIVSFDDFASTGTTRIKAAQLLKNFGALSYTDCITHLFPIPETYQKLADSEIDSLFITNTIPILEQFKSPKMRVFSVASIIANKISEYLDKDQKD</sequence>
<gene>
    <name evidence="13" type="ORF">UR67_C0001G0121</name>
</gene>
<evidence type="ECO:0000259" key="11">
    <source>
        <dbReference type="Pfam" id="PF00156"/>
    </source>
</evidence>
<keyword evidence="4 10" id="KW-0545">Nucleotide biosynthesis</keyword>
<dbReference type="Pfam" id="PF13793">
    <property type="entry name" value="Pribosyltran_N"/>
    <property type="match status" value="1"/>
</dbReference>
<comment type="similarity">
    <text evidence="10">Belongs to the ribose-phosphate pyrophosphokinase family.</text>
</comment>
<dbReference type="GO" id="GO:0000287">
    <property type="term" value="F:magnesium ion binding"/>
    <property type="evidence" value="ECO:0007669"/>
    <property type="project" value="InterPro"/>
</dbReference>
<evidence type="ECO:0000256" key="10">
    <source>
        <dbReference type="RuleBase" id="RU004324"/>
    </source>
</evidence>
<dbReference type="SMART" id="SM01400">
    <property type="entry name" value="Pribosyltran_N"/>
    <property type="match status" value="1"/>
</dbReference>
<keyword evidence="3" id="KW-0479">Metal-binding</keyword>
<evidence type="ECO:0000256" key="8">
    <source>
        <dbReference type="ARBA" id="ARBA00022842"/>
    </source>
</evidence>
<dbReference type="InterPro" id="IPR029099">
    <property type="entry name" value="Pribosyltran_N"/>
</dbReference>
<dbReference type="InterPro" id="IPR029057">
    <property type="entry name" value="PRTase-like"/>
</dbReference>
<keyword evidence="6 13" id="KW-0418">Kinase</keyword>
<evidence type="ECO:0000256" key="7">
    <source>
        <dbReference type="ARBA" id="ARBA00022840"/>
    </source>
</evidence>
<dbReference type="PANTHER" id="PTHR10210:SF32">
    <property type="entry name" value="RIBOSE-PHOSPHATE PYROPHOSPHOKINASE 2"/>
    <property type="match status" value="1"/>
</dbReference>
<dbReference type="FunFam" id="3.40.50.2020:FF:000007">
    <property type="entry name" value="Ribose-phosphate pyrophosphokinase"/>
    <property type="match status" value="1"/>
</dbReference>
<dbReference type="STRING" id="1618350.UR67_C0001G0121"/>
<reference evidence="13 14" key="1">
    <citation type="journal article" date="2015" name="Nature">
        <title>rRNA introns, odd ribosomes, and small enigmatic genomes across a large radiation of phyla.</title>
        <authorList>
            <person name="Brown C.T."/>
            <person name="Hug L.A."/>
            <person name="Thomas B.C."/>
            <person name="Sharon I."/>
            <person name="Castelle C.J."/>
            <person name="Singh A."/>
            <person name="Wilkins M.J."/>
            <person name="Williams K.H."/>
            <person name="Banfield J.F."/>
        </authorList>
    </citation>
    <scope>NUCLEOTIDE SEQUENCE [LARGE SCALE GENOMIC DNA]</scope>
</reference>
<keyword evidence="2" id="KW-0808">Transferase</keyword>
<dbReference type="GO" id="GO:0006015">
    <property type="term" value="P:5-phosphoribose 1-diphosphate biosynthetic process"/>
    <property type="evidence" value="ECO:0007669"/>
    <property type="project" value="TreeGrafter"/>
</dbReference>
<dbReference type="NCBIfam" id="TIGR01251">
    <property type="entry name" value="ribP_PPkin"/>
    <property type="match status" value="1"/>
</dbReference>
<dbReference type="GO" id="GO:0005524">
    <property type="term" value="F:ATP binding"/>
    <property type="evidence" value="ECO:0007669"/>
    <property type="project" value="UniProtKB-KW"/>
</dbReference>
<evidence type="ECO:0000256" key="4">
    <source>
        <dbReference type="ARBA" id="ARBA00022727"/>
    </source>
</evidence>
<evidence type="ECO:0000256" key="1">
    <source>
        <dbReference type="ARBA" id="ARBA00013247"/>
    </source>
</evidence>
<keyword evidence="5" id="KW-0547">Nucleotide-binding</keyword>
<dbReference type="SUPFAM" id="SSF53271">
    <property type="entry name" value="PRTase-like"/>
    <property type="match status" value="2"/>
</dbReference>
<organism evidence="13 14">
    <name type="scientific">candidate division CPR3 bacterium GW2011_GWF2_35_18</name>
    <dbReference type="NCBI Taxonomy" id="1618350"/>
    <lineage>
        <taxon>Bacteria</taxon>
        <taxon>Bacteria division CPR3</taxon>
    </lineage>
</organism>
<dbReference type="PANTHER" id="PTHR10210">
    <property type="entry name" value="RIBOSE-PHOSPHATE DIPHOSPHOKINASE FAMILY MEMBER"/>
    <property type="match status" value="1"/>
</dbReference>
<dbReference type="InterPro" id="IPR000836">
    <property type="entry name" value="PRTase_dom"/>
</dbReference>
<evidence type="ECO:0000256" key="3">
    <source>
        <dbReference type="ARBA" id="ARBA00022723"/>
    </source>
</evidence>
<dbReference type="GO" id="GO:0006164">
    <property type="term" value="P:purine nucleotide biosynthetic process"/>
    <property type="evidence" value="ECO:0007669"/>
    <property type="project" value="TreeGrafter"/>
</dbReference>
<comment type="caution">
    <text evidence="13">The sequence shown here is derived from an EMBL/GenBank/DDBJ whole genome shotgun (WGS) entry which is preliminary data.</text>
</comment>
<dbReference type="GO" id="GO:0005737">
    <property type="term" value="C:cytoplasm"/>
    <property type="evidence" value="ECO:0007669"/>
    <property type="project" value="TreeGrafter"/>
</dbReference>
<feature type="domain" description="Ribose-phosphate pyrophosphokinase N-terminal" evidence="12">
    <location>
        <begin position="6"/>
        <end position="123"/>
    </location>
</feature>
<dbReference type="GO" id="GO:0004749">
    <property type="term" value="F:ribose phosphate diphosphokinase activity"/>
    <property type="evidence" value="ECO:0007669"/>
    <property type="project" value="UniProtKB-EC"/>
</dbReference>
<evidence type="ECO:0000313" key="13">
    <source>
        <dbReference type="EMBL" id="KKP70212.1"/>
    </source>
</evidence>
<evidence type="ECO:0000256" key="2">
    <source>
        <dbReference type="ARBA" id="ARBA00022679"/>
    </source>
</evidence>
<dbReference type="Gene3D" id="3.40.50.2020">
    <property type="match status" value="2"/>
</dbReference>
<feature type="domain" description="Phosphoribosyltransferase" evidence="11">
    <location>
        <begin position="151"/>
        <end position="244"/>
    </location>
</feature>
<dbReference type="Pfam" id="PF00156">
    <property type="entry name" value="Pribosyltran"/>
    <property type="match status" value="1"/>
</dbReference>
<dbReference type="Proteomes" id="UP000034581">
    <property type="component" value="Unassembled WGS sequence"/>
</dbReference>
<name>A0A0G0ES97_UNCC3</name>
<evidence type="ECO:0000259" key="12">
    <source>
        <dbReference type="Pfam" id="PF13793"/>
    </source>
</evidence>
<evidence type="ECO:0000256" key="6">
    <source>
        <dbReference type="ARBA" id="ARBA00022777"/>
    </source>
</evidence>
<keyword evidence="8" id="KW-0460">Magnesium</keyword>
<dbReference type="EC" id="2.7.6.1" evidence="1"/>
<comment type="catalytic activity">
    <reaction evidence="9">
        <text>D-ribose 5-phosphate + ATP = 5-phospho-alpha-D-ribose 1-diphosphate + AMP + H(+)</text>
        <dbReference type="Rhea" id="RHEA:15609"/>
        <dbReference type="ChEBI" id="CHEBI:15378"/>
        <dbReference type="ChEBI" id="CHEBI:30616"/>
        <dbReference type="ChEBI" id="CHEBI:58017"/>
        <dbReference type="ChEBI" id="CHEBI:78346"/>
        <dbReference type="ChEBI" id="CHEBI:456215"/>
        <dbReference type="EC" id="2.7.6.1"/>
    </reaction>
</comment>
<evidence type="ECO:0000313" key="14">
    <source>
        <dbReference type="Proteomes" id="UP000034581"/>
    </source>
</evidence>
<dbReference type="CDD" id="cd06223">
    <property type="entry name" value="PRTases_typeI"/>
    <property type="match status" value="1"/>
</dbReference>
<protein>
    <recommendedName>
        <fullName evidence="1">ribose-phosphate diphosphokinase</fullName>
        <ecNumber evidence="1">2.7.6.1</ecNumber>
    </recommendedName>
</protein>
<evidence type="ECO:0000256" key="9">
    <source>
        <dbReference type="ARBA" id="ARBA00049535"/>
    </source>
</evidence>
<dbReference type="GO" id="GO:0016301">
    <property type="term" value="F:kinase activity"/>
    <property type="evidence" value="ECO:0007669"/>
    <property type="project" value="UniProtKB-KW"/>
</dbReference>
<dbReference type="GO" id="GO:0002189">
    <property type="term" value="C:ribose phosphate diphosphokinase complex"/>
    <property type="evidence" value="ECO:0007669"/>
    <property type="project" value="TreeGrafter"/>
</dbReference>
<keyword evidence="7" id="KW-0067">ATP-binding</keyword>
<proteinExistence type="inferred from homology"/>
<dbReference type="InterPro" id="IPR005946">
    <property type="entry name" value="Rib-P_diPkinase"/>
</dbReference>
<dbReference type="EMBL" id="LBQB01000001">
    <property type="protein sequence ID" value="KKP70212.1"/>
    <property type="molecule type" value="Genomic_DNA"/>
</dbReference>
<evidence type="ECO:0000256" key="5">
    <source>
        <dbReference type="ARBA" id="ARBA00022741"/>
    </source>
</evidence>
<accession>A0A0G0ES97</accession>